<dbReference type="Proteomes" id="UP000023152">
    <property type="component" value="Unassembled WGS sequence"/>
</dbReference>
<dbReference type="InterPro" id="IPR002939">
    <property type="entry name" value="DnaJ_C"/>
</dbReference>
<dbReference type="AlphaFoldDB" id="X6PDS3"/>
<dbReference type="InterPro" id="IPR044713">
    <property type="entry name" value="DNJA1/2-like"/>
</dbReference>
<feature type="domain" description="Chaperone DnaJ C-terminal" evidence="6">
    <location>
        <begin position="169"/>
        <end position="245"/>
    </location>
</feature>
<evidence type="ECO:0000313" key="8">
    <source>
        <dbReference type="Proteomes" id="UP000023152"/>
    </source>
</evidence>
<keyword evidence="5" id="KW-0472">Membrane</keyword>
<evidence type="ECO:0000259" key="6">
    <source>
        <dbReference type="Pfam" id="PF01556"/>
    </source>
</evidence>
<keyword evidence="3" id="KW-0863">Zinc-finger</keyword>
<keyword evidence="2" id="KW-0677">Repeat</keyword>
<dbReference type="PANTHER" id="PTHR43888">
    <property type="entry name" value="DNAJ-LIKE-2, ISOFORM A-RELATED"/>
    <property type="match status" value="1"/>
</dbReference>
<sequence>MVQEKKTHRDCTSDDRSTLEKIVDVVYAPEDMHKFGRDHILCQEKRMMEHMQQIGALVETQQRQRLAGDSDMDTCTACSAGGIRPCEALLIFHIQGKEHGHAITFPCEADEFIAKDSIPGDVVIILHQLPHDKFVREEPHVFFVFLKLFVCLLLPFFFLFCSQLLRISTGRHLFMKKKINLADALGTGYKFSIITLDDRVLRVCCNSMNIIEPYSIKCIQNEGIPDPWDPNIRGHLFIQFEVIFPKALPPQLHDVNFFFFFLANLTKKKKS</sequence>
<keyword evidence="5" id="KW-1133">Transmembrane helix</keyword>
<proteinExistence type="predicted"/>
<dbReference type="Gene3D" id="2.60.260.20">
    <property type="entry name" value="Urease metallochaperone UreE, N-terminal domain"/>
    <property type="match status" value="1"/>
</dbReference>
<evidence type="ECO:0000313" key="7">
    <source>
        <dbReference type="EMBL" id="ETO36655.1"/>
    </source>
</evidence>
<dbReference type="SUPFAM" id="SSF49493">
    <property type="entry name" value="HSP40/DnaJ peptide-binding domain"/>
    <property type="match status" value="1"/>
</dbReference>
<dbReference type="Pfam" id="PF01556">
    <property type="entry name" value="DnaJ_C"/>
    <property type="match status" value="1"/>
</dbReference>
<comment type="caution">
    <text evidence="7">The sequence shown here is derived from an EMBL/GenBank/DDBJ whole genome shotgun (WGS) entry which is preliminary data.</text>
</comment>
<dbReference type="FunFam" id="2.60.260.20:FF:000003">
    <property type="entry name" value="DnaJ subfamily A member 2"/>
    <property type="match status" value="1"/>
</dbReference>
<evidence type="ECO:0000256" key="5">
    <source>
        <dbReference type="SAM" id="Phobius"/>
    </source>
</evidence>
<organism evidence="7 8">
    <name type="scientific">Reticulomyxa filosa</name>
    <dbReference type="NCBI Taxonomy" id="46433"/>
    <lineage>
        <taxon>Eukaryota</taxon>
        <taxon>Sar</taxon>
        <taxon>Rhizaria</taxon>
        <taxon>Retaria</taxon>
        <taxon>Foraminifera</taxon>
        <taxon>Monothalamids</taxon>
        <taxon>Reticulomyxidae</taxon>
        <taxon>Reticulomyxa</taxon>
    </lineage>
</organism>
<keyword evidence="8" id="KW-1185">Reference proteome</keyword>
<dbReference type="InterPro" id="IPR008971">
    <property type="entry name" value="HSP40/DnaJ_pept-bd"/>
</dbReference>
<feature type="transmembrane region" description="Helical" evidence="5">
    <location>
        <begin position="141"/>
        <end position="165"/>
    </location>
</feature>
<keyword evidence="1" id="KW-0479">Metal-binding</keyword>
<keyword evidence="4" id="KW-0862">Zinc</keyword>
<dbReference type="GO" id="GO:0030544">
    <property type="term" value="F:Hsp70 protein binding"/>
    <property type="evidence" value="ECO:0007669"/>
    <property type="project" value="InterPro"/>
</dbReference>
<accession>X6PDS3</accession>
<protein>
    <recommendedName>
        <fullName evidence="6">Chaperone DnaJ C-terminal domain-containing protein</fullName>
    </recommendedName>
</protein>
<gene>
    <name evidence="7" type="ORF">RFI_00410</name>
</gene>
<dbReference type="GO" id="GO:0051082">
    <property type="term" value="F:unfolded protein binding"/>
    <property type="evidence" value="ECO:0007669"/>
    <property type="project" value="InterPro"/>
</dbReference>
<reference evidence="7 8" key="1">
    <citation type="journal article" date="2013" name="Curr. Biol.">
        <title>The Genome of the Foraminiferan Reticulomyxa filosa.</title>
        <authorList>
            <person name="Glockner G."/>
            <person name="Hulsmann N."/>
            <person name="Schleicher M."/>
            <person name="Noegel A.A."/>
            <person name="Eichinger L."/>
            <person name="Gallinger C."/>
            <person name="Pawlowski J."/>
            <person name="Sierra R."/>
            <person name="Euteneuer U."/>
            <person name="Pillet L."/>
            <person name="Moustafa A."/>
            <person name="Platzer M."/>
            <person name="Groth M."/>
            <person name="Szafranski K."/>
            <person name="Schliwa M."/>
        </authorList>
    </citation>
    <scope>NUCLEOTIDE SEQUENCE [LARGE SCALE GENOMIC DNA]</scope>
</reference>
<evidence type="ECO:0000256" key="3">
    <source>
        <dbReference type="ARBA" id="ARBA00022771"/>
    </source>
</evidence>
<keyword evidence="5" id="KW-0812">Transmembrane</keyword>
<dbReference type="GO" id="GO:0008270">
    <property type="term" value="F:zinc ion binding"/>
    <property type="evidence" value="ECO:0007669"/>
    <property type="project" value="UniProtKB-KW"/>
</dbReference>
<dbReference type="OrthoDB" id="550424at2759"/>
<evidence type="ECO:0000256" key="4">
    <source>
        <dbReference type="ARBA" id="ARBA00022833"/>
    </source>
</evidence>
<dbReference type="EMBL" id="ASPP01000436">
    <property type="protein sequence ID" value="ETO36655.1"/>
    <property type="molecule type" value="Genomic_DNA"/>
</dbReference>
<evidence type="ECO:0000256" key="2">
    <source>
        <dbReference type="ARBA" id="ARBA00022737"/>
    </source>
</evidence>
<name>X6PDS3_RETFI</name>
<evidence type="ECO:0000256" key="1">
    <source>
        <dbReference type="ARBA" id="ARBA00022723"/>
    </source>
</evidence>
<dbReference type="GO" id="GO:0006457">
    <property type="term" value="P:protein folding"/>
    <property type="evidence" value="ECO:0007669"/>
    <property type="project" value="InterPro"/>
</dbReference>